<dbReference type="PANTHER" id="PTHR12887">
    <property type="entry name" value="NANOS PROTEIN"/>
    <property type="match status" value="1"/>
</dbReference>
<dbReference type="Proteomes" id="UP001153292">
    <property type="component" value="Chromosome 25"/>
</dbReference>
<gene>
    <name evidence="11" type="ORF">CHILSU_LOCUS6996</name>
</gene>
<organism evidence="11 12">
    <name type="scientific">Chilo suppressalis</name>
    <name type="common">Asiatic rice borer moth</name>
    <dbReference type="NCBI Taxonomy" id="168631"/>
    <lineage>
        <taxon>Eukaryota</taxon>
        <taxon>Metazoa</taxon>
        <taxon>Ecdysozoa</taxon>
        <taxon>Arthropoda</taxon>
        <taxon>Hexapoda</taxon>
        <taxon>Insecta</taxon>
        <taxon>Pterygota</taxon>
        <taxon>Neoptera</taxon>
        <taxon>Endopterygota</taxon>
        <taxon>Lepidoptera</taxon>
        <taxon>Glossata</taxon>
        <taxon>Ditrysia</taxon>
        <taxon>Pyraloidea</taxon>
        <taxon>Crambidae</taxon>
        <taxon>Crambinae</taxon>
        <taxon>Chilo</taxon>
    </lineage>
</organism>
<feature type="region of interest" description="Disordered" evidence="9">
    <location>
        <begin position="207"/>
        <end position="233"/>
    </location>
</feature>
<proteinExistence type="inferred from homology"/>
<reference evidence="11" key="1">
    <citation type="submission" date="2021-12" db="EMBL/GenBank/DDBJ databases">
        <authorList>
            <person name="King R."/>
        </authorList>
    </citation>
    <scope>NUCLEOTIDE SEQUENCE</scope>
</reference>
<evidence type="ECO:0000313" key="12">
    <source>
        <dbReference type="Proteomes" id="UP001153292"/>
    </source>
</evidence>
<sequence>MFPSKNMFDYMTELNRLFPRTSENEIGIRPEMPPSIYNTNVQMQSPIYSTIANHSSSSAESISPDVFPHMSPPPAPPTRREYDSSTFQARQTVNETPYAAKRQRPIVGRKILGSADRAIPTFDSPVQLSPVKNIDSEMMAWSECPSISNTPPNRKLYYEQNSSNQNLFYELFPTENRGLQFKTPVKSSPRTPSMYCGTVSPNSTVSVSPSSSVATSFTTPPPPYRRNISSNFGPNSSRMYQDVNAGKICTFCRKNGETPLVFMTHTVKETVGNKNIVTCPILRSHVCATCGASGDDAHTITYCPVLRSSNNGRPLQSTTITLKNTRVKSNGRKRY</sequence>
<comment type="similarity">
    <text evidence="8">Belongs to the nanos family.</text>
</comment>
<evidence type="ECO:0000256" key="8">
    <source>
        <dbReference type="PROSITE-ProRule" id="PRU00855"/>
    </source>
</evidence>
<dbReference type="PROSITE" id="PS51522">
    <property type="entry name" value="ZF_NANOS"/>
    <property type="match status" value="1"/>
</dbReference>
<evidence type="ECO:0000256" key="7">
    <source>
        <dbReference type="ARBA" id="ARBA00022884"/>
    </source>
</evidence>
<feature type="domain" description="Nanos-type" evidence="10">
    <location>
        <begin position="248"/>
        <end position="305"/>
    </location>
</feature>
<accession>A0ABN8B3H2</accession>
<evidence type="ECO:0000256" key="4">
    <source>
        <dbReference type="ARBA" id="ARBA00022771"/>
    </source>
</evidence>
<evidence type="ECO:0000256" key="6">
    <source>
        <dbReference type="ARBA" id="ARBA00022845"/>
    </source>
</evidence>
<evidence type="ECO:0000313" key="11">
    <source>
        <dbReference type="EMBL" id="CAH0403714.1"/>
    </source>
</evidence>
<dbReference type="InterPro" id="IPR024161">
    <property type="entry name" value="Znf_nanos-typ"/>
</dbReference>
<keyword evidence="7 8" id="KW-0694">RNA-binding</keyword>
<keyword evidence="3" id="KW-0479">Metal-binding</keyword>
<feature type="compositionally biased region" description="Low complexity" evidence="9">
    <location>
        <begin position="207"/>
        <end position="218"/>
    </location>
</feature>
<evidence type="ECO:0000256" key="1">
    <source>
        <dbReference type="ARBA" id="ARBA00004496"/>
    </source>
</evidence>
<evidence type="ECO:0000256" key="5">
    <source>
        <dbReference type="ARBA" id="ARBA00022833"/>
    </source>
</evidence>
<keyword evidence="12" id="KW-1185">Reference proteome</keyword>
<feature type="region of interest" description="Disordered" evidence="9">
    <location>
        <begin position="53"/>
        <end position="82"/>
    </location>
</feature>
<keyword evidence="6 8" id="KW-0810">Translation regulation</keyword>
<keyword evidence="5" id="KW-0862">Zinc</keyword>
<evidence type="ECO:0000256" key="3">
    <source>
        <dbReference type="ARBA" id="ARBA00022723"/>
    </source>
</evidence>
<protein>
    <recommendedName>
        <fullName evidence="10">Nanos-type domain-containing protein</fullName>
    </recommendedName>
</protein>
<dbReference type="InterPro" id="IPR008705">
    <property type="entry name" value="Nanos/Xcar2"/>
</dbReference>
<comment type="subcellular location">
    <subcellularLocation>
        <location evidence="1">Cytoplasm</location>
    </subcellularLocation>
</comment>
<keyword evidence="2" id="KW-0963">Cytoplasm</keyword>
<evidence type="ECO:0000256" key="2">
    <source>
        <dbReference type="ARBA" id="ARBA00022490"/>
    </source>
</evidence>
<name>A0ABN8B3H2_CHISP</name>
<dbReference type="EMBL" id="OU963918">
    <property type="protein sequence ID" value="CAH0403714.1"/>
    <property type="molecule type" value="Genomic_DNA"/>
</dbReference>
<dbReference type="Pfam" id="PF05741">
    <property type="entry name" value="zf-nanos"/>
    <property type="match status" value="1"/>
</dbReference>
<keyword evidence="4 8" id="KW-0863">Zinc-finger</keyword>
<feature type="compositionally biased region" description="Low complexity" evidence="9">
    <location>
        <begin position="53"/>
        <end position="63"/>
    </location>
</feature>
<dbReference type="Gene3D" id="4.10.60.30">
    <property type="entry name" value="Nanos, RNA-binding domain"/>
    <property type="match status" value="1"/>
</dbReference>
<dbReference type="InterPro" id="IPR038129">
    <property type="entry name" value="Nanos_sf"/>
</dbReference>
<evidence type="ECO:0000256" key="9">
    <source>
        <dbReference type="SAM" id="MobiDB-lite"/>
    </source>
</evidence>
<evidence type="ECO:0000259" key="10">
    <source>
        <dbReference type="PROSITE" id="PS51522"/>
    </source>
</evidence>